<proteinExistence type="predicted"/>
<evidence type="ECO:0000256" key="2">
    <source>
        <dbReference type="ARBA" id="ARBA00022525"/>
    </source>
</evidence>
<feature type="signal peptide" evidence="6">
    <location>
        <begin position="1"/>
        <end position="23"/>
    </location>
</feature>
<gene>
    <name evidence="8" type="ORF">BZZ03_11520</name>
</gene>
<keyword evidence="5" id="KW-1133">Transmembrane helix</keyword>
<dbReference type="PROSITE" id="PS50847">
    <property type="entry name" value="GRAM_POS_ANCHORING"/>
    <property type="match status" value="1"/>
</dbReference>
<dbReference type="NCBIfam" id="TIGR01167">
    <property type="entry name" value="LPXTG_anchor"/>
    <property type="match status" value="1"/>
</dbReference>
<evidence type="ECO:0000256" key="5">
    <source>
        <dbReference type="SAM" id="Phobius"/>
    </source>
</evidence>
<sequence>MKYKFIILGLLLFGGRVTLNGHANSLSTNVHVGFYESPSTVPSPPSETQNLNELPVNDSSYQMLPRTGETTSSISLIGGITIALGILLIHRRRKNT</sequence>
<comment type="caution">
    <text evidence="8">The sequence shown here is derived from an EMBL/GenBank/DDBJ whole genome shotgun (WGS) entry which is preliminary data.</text>
</comment>
<keyword evidence="5" id="KW-0472">Membrane</keyword>
<keyword evidence="3 6" id="KW-0732">Signal</keyword>
<feature type="chain" id="PRO_5012603462" description="Gram-positive cocci surface proteins LPxTG domain-containing protein" evidence="6">
    <location>
        <begin position="24"/>
        <end position="96"/>
    </location>
</feature>
<accession>A0A252CA45</accession>
<dbReference type="AlphaFoldDB" id="A0A252CA45"/>
<evidence type="ECO:0000313" key="9">
    <source>
        <dbReference type="Proteomes" id="UP000194606"/>
    </source>
</evidence>
<feature type="transmembrane region" description="Helical" evidence="5">
    <location>
        <begin position="70"/>
        <end position="89"/>
    </location>
</feature>
<organism evidence="8 9">
    <name type="scientific">Lactococcus petauri</name>
    <dbReference type="NCBI Taxonomy" id="1940789"/>
    <lineage>
        <taxon>Bacteria</taxon>
        <taxon>Bacillati</taxon>
        <taxon>Bacillota</taxon>
        <taxon>Bacilli</taxon>
        <taxon>Lactobacillales</taxon>
        <taxon>Streptococcaceae</taxon>
        <taxon>Lactococcus</taxon>
    </lineage>
</organism>
<dbReference type="Pfam" id="PF00746">
    <property type="entry name" value="Gram_pos_anchor"/>
    <property type="match status" value="1"/>
</dbReference>
<dbReference type="EMBL" id="MUIZ01000021">
    <property type="protein sequence ID" value="OUK02191.1"/>
    <property type="molecule type" value="Genomic_DNA"/>
</dbReference>
<evidence type="ECO:0000256" key="6">
    <source>
        <dbReference type="SAM" id="SignalP"/>
    </source>
</evidence>
<evidence type="ECO:0000256" key="4">
    <source>
        <dbReference type="ARBA" id="ARBA00023088"/>
    </source>
</evidence>
<evidence type="ECO:0000256" key="3">
    <source>
        <dbReference type="ARBA" id="ARBA00022729"/>
    </source>
</evidence>
<keyword evidence="2" id="KW-0964">Secreted</keyword>
<dbReference type="InterPro" id="IPR019931">
    <property type="entry name" value="LPXTG_anchor"/>
</dbReference>
<keyword evidence="1" id="KW-0134">Cell wall</keyword>
<evidence type="ECO:0000256" key="1">
    <source>
        <dbReference type="ARBA" id="ARBA00022512"/>
    </source>
</evidence>
<evidence type="ECO:0000259" key="7">
    <source>
        <dbReference type="PROSITE" id="PS50847"/>
    </source>
</evidence>
<keyword evidence="5" id="KW-0812">Transmembrane</keyword>
<dbReference type="Proteomes" id="UP000194606">
    <property type="component" value="Unassembled WGS sequence"/>
</dbReference>
<evidence type="ECO:0000313" key="8">
    <source>
        <dbReference type="EMBL" id="OUK02191.1"/>
    </source>
</evidence>
<reference evidence="8 9" key="1">
    <citation type="submission" date="2017-02" db="EMBL/GenBank/DDBJ databases">
        <authorList>
            <person name="Peterson S.W."/>
        </authorList>
    </citation>
    <scope>NUCLEOTIDE SEQUENCE [LARGE SCALE GENOMIC DNA]</scope>
    <source>
        <strain evidence="8">159469</strain>
    </source>
</reference>
<name>A0A252CA45_9LACT</name>
<protein>
    <recommendedName>
        <fullName evidence="7">Gram-positive cocci surface proteins LPxTG domain-containing protein</fullName>
    </recommendedName>
</protein>
<feature type="domain" description="Gram-positive cocci surface proteins LPxTG" evidence="7">
    <location>
        <begin position="64"/>
        <end position="96"/>
    </location>
</feature>
<keyword evidence="4" id="KW-0572">Peptidoglycan-anchor</keyword>